<organism evidence="2 3">
    <name type="scientific">Rudanella paleaurantiibacter</name>
    <dbReference type="NCBI Taxonomy" id="2614655"/>
    <lineage>
        <taxon>Bacteria</taxon>
        <taxon>Pseudomonadati</taxon>
        <taxon>Bacteroidota</taxon>
        <taxon>Cytophagia</taxon>
        <taxon>Cytophagales</taxon>
        <taxon>Cytophagaceae</taxon>
        <taxon>Rudanella</taxon>
    </lineage>
</organism>
<dbReference type="InterPro" id="IPR006597">
    <property type="entry name" value="Sel1-like"/>
</dbReference>
<sequence length="1052" mass="118462">MSKKEYRKLFFIRILALLSFFAKNGWRKYNALPPYATIPVSMSYSQPRAGVLALTVFAGIGLALPAAGQRTLSYTESDYHFRNGIELFEKSNYGAARYEFRQYLDRRKASENASEAVAADQNVVDAEYHIALSSLYLDEPGSEVLVDRFVKNHSQHPKAGQLYGDLGQYYYEREDYAKAIDFLEKAVGQNASGPQMAKNKYRLAVSYFNTQDVNRALPLLNQIKLDPDAEDAPAASYYAGVINYRNNNFSEAVADFKRIAQNPTYQNEVPNWIAQSLYRERQFDQLLAYTEPLLRRGGTNLSDVGLVTAEVYYQQGKFDRAIPYYKQYLAAKGAKVPGPVKFRYGQSLFRTGKYDEAITQLKPLATGKDTVAQYAAFTLGISYLQTQNPSYALTAFDQAGRLTFSKPIQEEAQFNHAKVQLDLNNGTDAVKELNAFLQRYPDSSFENEANELLGEAYFASNNYPAAIAYIEKLKRRTPKINATYQRLTYNQAVNDYNSERYAQALQNFDKSLSVQADAELRQSAQFWKAETFSAQKQYDTAIPMYASLSRTPGELGAKSLYALGYAYYNKKDYSRALTYFRDFVGKGAQAGDAGLVDDARVRMADSFFATKQYNEAMRAYDEVIARGRGDRDYATYQKGLILSYVGRDTEAKAEFDKLQRQYPGSRFLDDALFQAANVDFEKGAYQVAIRGFSKLIQDRPQSYLIPSALLKRATAYSNLQTYDQAIADYRRILSEYGSSDQAQGALLGLQNALNDAGRPEEFSGVLGQYKKANPGSSDVEKVEFDNAKNIYFNEKYAQAIQSLLAFMQEYPSSPNLNEARYYLGESYRQTKDVPNALRYYNLILTDGKSEFATRAATRAAELETAQKNYARAVRNYQFVLNRANGKNEEVAAKLGLMETYFVAPKLDSAAYYAREVVEAGNVLPGAQNRAQLMLGKIALSRNDYKTATAEFEKTIALAKDVYGAEANYLIGEALYRQKKYKESIATLLKFNETFGDFEYWKGRAFILVADNNVGLNELAQARAVLNSIIENASDDRVVAEAKQKLAALESKN</sequence>
<keyword evidence="1" id="KW-0802">TPR repeat</keyword>
<accession>A0A7J5TYR0</accession>
<dbReference type="PANTHER" id="PTHR12558:SF13">
    <property type="entry name" value="CELL DIVISION CYCLE PROTEIN 27 HOMOLOG"/>
    <property type="match status" value="1"/>
</dbReference>
<feature type="repeat" description="TPR" evidence="1">
    <location>
        <begin position="160"/>
        <end position="193"/>
    </location>
</feature>
<dbReference type="InterPro" id="IPR011990">
    <property type="entry name" value="TPR-like_helical_dom_sf"/>
</dbReference>
<dbReference type="Gene3D" id="1.25.40.10">
    <property type="entry name" value="Tetratricopeptide repeat domain"/>
    <property type="match status" value="8"/>
</dbReference>
<dbReference type="PANTHER" id="PTHR12558">
    <property type="entry name" value="CELL DIVISION CYCLE 16,23,27"/>
    <property type="match status" value="1"/>
</dbReference>
<evidence type="ECO:0000256" key="1">
    <source>
        <dbReference type="PROSITE-ProRule" id="PRU00339"/>
    </source>
</evidence>
<dbReference type="PROSITE" id="PS50005">
    <property type="entry name" value="TPR"/>
    <property type="match status" value="2"/>
</dbReference>
<comment type="caution">
    <text evidence="2">The sequence shown here is derived from an EMBL/GenBank/DDBJ whole genome shotgun (WGS) entry which is preliminary data.</text>
</comment>
<dbReference type="InterPro" id="IPR019734">
    <property type="entry name" value="TPR_rpt"/>
</dbReference>
<dbReference type="EMBL" id="WELI01000005">
    <property type="protein sequence ID" value="KAB7730077.1"/>
    <property type="molecule type" value="Genomic_DNA"/>
</dbReference>
<reference evidence="2 3" key="1">
    <citation type="submission" date="2019-10" db="EMBL/GenBank/DDBJ databases">
        <title>Rudanella paleaurantiibacter sp. nov., isolated from sludge.</title>
        <authorList>
            <person name="Xu S.Q."/>
        </authorList>
    </citation>
    <scope>NUCLEOTIDE SEQUENCE [LARGE SCALE GENOMIC DNA]</scope>
    <source>
        <strain evidence="2 3">HX-22-17</strain>
    </source>
</reference>
<dbReference type="SMART" id="SM00671">
    <property type="entry name" value="SEL1"/>
    <property type="match status" value="3"/>
</dbReference>
<dbReference type="Pfam" id="PF13174">
    <property type="entry name" value="TPR_6"/>
    <property type="match status" value="2"/>
</dbReference>
<dbReference type="AlphaFoldDB" id="A0A7J5TYR0"/>
<evidence type="ECO:0000313" key="2">
    <source>
        <dbReference type="EMBL" id="KAB7730077.1"/>
    </source>
</evidence>
<dbReference type="SUPFAM" id="SSF48452">
    <property type="entry name" value="TPR-like"/>
    <property type="match status" value="6"/>
</dbReference>
<protein>
    <submittedName>
        <fullName evidence="2">Tetratricopeptide repeat protein</fullName>
    </submittedName>
</protein>
<evidence type="ECO:0000313" key="3">
    <source>
        <dbReference type="Proteomes" id="UP000488299"/>
    </source>
</evidence>
<feature type="repeat" description="TPR" evidence="1">
    <location>
        <begin position="557"/>
        <end position="590"/>
    </location>
</feature>
<dbReference type="Proteomes" id="UP000488299">
    <property type="component" value="Unassembled WGS sequence"/>
</dbReference>
<keyword evidence="3" id="KW-1185">Reference proteome</keyword>
<proteinExistence type="predicted"/>
<dbReference type="Pfam" id="PF13432">
    <property type="entry name" value="TPR_16"/>
    <property type="match status" value="7"/>
</dbReference>
<dbReference type="SMART" id="SM00028">
    <property type="entry name" value="TPR"/>
    <property type="match status" value="11"/>
</dbReference>
<name>A0A7J5TYR0_9BACT</name>
<gene>
    <name evidence="2" type="ORF">F5984_12915</name>
</gene>